<evidence type="ECO:0000256" key="1">
    <source>
        <dbReference type="ARBA" id="ARBA00022603"/>
    </source>
</evidence>
<comment type="function">
    <text evidence="4">S-adenosyl-L-methionine-dependent protein-lysine N-methyltransferase that monomethylates 60S ribosomal protein L42.</text>
</comment>
<feature type="domain" description="SET" evidence="5">
    <location>
        <begin position="34"/>
        <end position="275"/>
    </location>
</feature>
<gene>
    <name evidence="6" type="ORF">I7I52_06739</name>
</gene>
<reference evidence="6 7" key="1">
    <citation type="submission" date="2021-01" db="EMBL/GenBank/DDBJ databases">
        <title>Chromosome-level genome assembly of a human fungal pathogen reveals clustering of transcriptionally co-regulated genes.</title>
        <authorList>
            <person name="Voorhies M."/>
            <person name="Cohen S."/>
            <person name="Shea T.P."/>
            <person name="Petrus S."/>
            <person name="Munoz J.F."/>
            <person name="Poplawski S."/>
            <person name="Goldman W.E."/>
            <person name="Michael T."/>
            <person name="Cuomo C.A."/>
            <person name="Sil A."/>
            <person name="Beyhan S."/>
        </authorList>
    </citation>
    <scope>NUCLEOTIDE SEQUENCE [LARGE SCALE GENOMIC DNA]</scope>
    <source>
        <strain evidence="6 7">G184AR</strain>
    </source>
</reference>
<dbReference type="VEuPathDB" id="FungiDB:I7I52_06739"/>
<name>A0A8H8CZG9_AJECA</name>
<dbReference type="FunFam" id="3.90.1410.10:FF:000007">
    <property type="entry name" value="Ribosomal lysine N-methyltransferase 4"/>
    <property type="match status" value="1"/>
</dbReference>
<organism evidence="6 7">
    <name type="scientific">Ajellomyces capsulatus</name>
    <name type="common">Darling's disease fungus</name>
    <name type="synonym">Histoplasma capsulatum</name>
    <dbReference type="NCBI Taxonomy" id="5037"/>
    <lineage>
        <taxon>Eukaryota</taxon>
        <taxon>Fungi</taxon>
        <taxon>Dikarya</taxon>
        <taxon>Ascomycota</taxon>
        <taxon>Pezizomycotina</taxon>
        <taxon>Eurotiomycetes</taxon>
        <taxon>Eurotiomycetidae</taxon>
        <taxon>Onygenales</taxon>
        <taxon>Ajellomycetaceae</taxon>
        <taxon>Histoplasma</taxon>
    </lineage>
</organism>
<evidence type="ECO:0000256" key="2">
    <source>
        <dbReference type="ARBA" id="ARBA00022679"/>
    </source>
</evidence>
<dbReference type="SUPFAM" id="SSF82199">
    <property type="entry name" value="SET domain"/>
    <property type="match status" value="1"/>
</dbReference>
<dbReference type="InterPro" id="IPR011383">
    <property type="entry name" value="N-lys_methylase_SETD6"/>
</dbReference>
<evidence type="ECO:0000259" key="5">
    <source>
        <dbReference type="PROSITE" id="PS50280"/>
    </source>
</evidence>
<proteinExistence type="inferred from homology"/>
<keyword evidence="2 4" id="KW-0808">Transferase</keyword>
<dbReference type="InterPro" id="IPR046341">
    <property type="entry name" value="SET_dom_sf"/>
</dbReference>
<dbReference type="EMBL" id="JAEVHI010000003">
    <property type="protein sequence ID" value="KAG5296176.1"/>
    <property type="molecule type" value="Genomic_DNA"/>
</dbReference>
<keyword evidence="3 4" id="KW-0949">S-adenosyl-L-methionine</keyword>
<dbReference type="OrthoDB" id="341421at2759"/>
<keyword evidence="1 4" id="KW-0489">Methyltransferase</keyword>
<dbReference type="InterPro" id="IPR050600">
    <property type="entry name" value="SETD3_SETD6_MTase"/>
</dbReference>
<dbReference type="GO" id="GO:0032259">
    <property type="term" value="P:methylation"/>
    <property type="evidence" value="ECO:0007669"/>
    <property type="project" value="UniProtKB-KW"/>
</dbReference>
<dbReference type="InterPro" id="IPR036464">
    <property type="entry name" value="Rubisco_LSMT_subst-bd_sf"/>
</dbReference>
<dbReference type="GO" id="GO:0016279">
    <property type="term" value="F:protein-lysine N-methyltransferase activity"/>
    <property type="evidence" value="ECO:0007669"/>
    <property type="project" value="UniProtKB-UniRule"/>
</dbReference>
<sequence>MSDSSHFGECDRFSQLSDEFMSWLKQRPGVKVSPKIKIADLRSEGAGRGIVADDDIGEDEELFAIPQNLVLSFQNSSLKDLLDFNERDFDPWLCLIVVMIYEYLQGGASTWSRYFQLLPTNFDTLMFWTDEELRELSGSAVLNKIGRSDAEANILRNILPLVSGNPSHFPPMSGVASFDSPEGKAALLSLAHRMGSLIMAYAFDIEKGENDGGEGQDGYVTDDEEELSKGMVPLADLLNADTDRNNARLFQEDCYLSMRSIKPIRKGEEIFNDYGELPRADLLRRYGYVTDNYAQYDEVEISMRTICYAAGIPSAIPGPEHPCLEFLENMGVFDDGYSIPRLNLNTPLMEVLPEELLIALNVLTMPPDQFNQLKMNNKVPKPRLGVTEATLLATAVQQTLGDYTTTLEEDKDLLSSISNIQESTDSTASARRLKMALQVRIGEKQILSQVLTALGDFDAHQGQVFDNSKRSAEIVTPSGEKRRKL</sequence>
<dbReference type="PANTHER" id="PTHR13271">
    <property type="entry name" value="UNCHARACTERIZED PUTATIVE METHYLTRANSFERASE"/>
    <property type="match status" value="1"/>
</dbReference>
<evidence type="ECO:0000256" key="3">
    <source>
        <dbReference type="ARBA" id="ARBA00022691"/>
    </source>
</evidence>
<dbReference type="Gene3D" id="3.90.1410.10">
    <property type="entry name" value="set domain protein methyltransferase, domain 1"/>
    <property type="match status" value="1"/>
</dbReference>
<dbReference type="EC" id="2.1.1.-" evidence="4"/>
<accession>A0A8H8CZG9</accession>
<dbReference type="PIRSF" id="PIRSF011771">
    <property type="entry name" value="RMS1_SET"/>
    <property type="match status" value="1"/>
</dbReference>
<comment type="subcellular location">
    <subcellularLocation>
        <location evidence="4">Nucleus</location>
    </subcellularLocation>
</comment>
<comment type="similarity">
    <text evidence="4">Belongs to the class V-like SAM-binding methyltransferase superfamily. Histone-lysine methyltransferase family. SETD6 subfamily.</text>
</comment>
<dbReference type="Proteomes" id="UP000670092">
    <property type="component" value="Unassembled WGS sequence"/>
</dbReference>
<keyword evidence="4" id="KW-0539">Nucleus</keyword>
<dbReference type="InterPro" id="IPR001214">
    <property type="entry name" value="SET_dom"/>
</dbReference>
<comment type="caution">
    <text evidence="6">The sequence shown here is derived from an EMBL/GenBank/DDBJ whole genome shotgun (WGS) entry which is preliminary data.</text>
</comment>
<evidence type="ECO:0000256" key="4">
    <source>
        <dbReference type="PIRNR" id="PIRNR011771"/>
    </source>
</evidence>
<dbReference type="Gene3D" id="3.90.1420.10">
    <property type="entry name" value="Rubisco LSMT, substrate-binding domain"/>
    <property type="match status" value="1"/>
</dbReference>
<dbReference type="PROSITE" id="PS50280">
    <property type="entry name" value="SET"/>
    <property type="match status" value="1"/>
</dbReference>
<dbReference type="AlphaFoldDB" id="A0A8H8CZG9"/>
<dbReference type="InterPro" id="IPR015353">
    <property type="entry name" value="Rubisco_LSMT_subst-bd"/>
</dbReference>
<evidence type="ECO:0000313" key="7">
    <source>
        <dbReference type="Proteomes" id="UP000670092"/>
    </source>
</evidence>
<dbReference type="Pfam" id="PF00856">
    <property type="entry name" value="SET"/>
    <property type="match status" value="1"/>
</dbReference>
<dbReference type="SUPFAM" id="SSF81822">
    <property type="entry name" value="RuBisCo LSMT C-terminal, substrate-binding domain"/>
    <property type="match status" value="1"/>
</dbReference>
<dbReference type="PANTHER" id="PTHR13271:SF34">
    <property type="entry name" value="N-LYSINE METHYLTRANSFERASE SETD6"/>
    <property type="match status" value="1"/>
</dbReference>
<protein>
    <recommendedName>
        <fullName evidence="4">Ribosomal lysine N-methyltransferase 4</fullName>
        <ecNumber evidence="4">2.1.1.-</ecNumber>
    </recommendedName>
</protein>
<evidence type="ECO:0000313" key="6">
    <source>
        <dbReference type="EMBL" id="KAG5296176.1"/>
    </source>
</evidence>
<dbReference type="GO" id="GO:0005634">
    <property type="term" value="C:nucleus"/>
    <property type="evidence" value="ECO:0007669"/>
    <property type="project" value="UniProtKB-SubCell"/>
</dbReference>
<dbReference type="Pfam" id="PF09273">
    <property type="entry name" value="Rubis-subs-bind"/>
    <property type="match status" value="1"/>
</dbReference>